<dbReference type="InterPro" id="IPR038301">
    <property type="entry name" value="AraC-like_sf"/>
</dbReference>
<dbReference type="AlphaFoldDB" id="A0A1L3JET3"/>
<accession>A0A1L3JET3</accession>
<sequence>MQQDINSSNHQIAKHQMTAKLVDSLYTEAMLLADEARSYFDQYRHSDDVPAFLSVSFSCESLKVTTRLMHVIAWLLNQKAYFAGEFETEKSAFNFAEKEKKNAPPHFDLGHAAPSDEAVIVQFPQEAQSIITSSIDLYNRLSRLSDQLAGAIVAENRPAPHLMVEKLRSSF</sequence>
<dbReference type="KEGG" id="sphl:LPB140_05960"/>
<evidence type="ECO:0000313" key="1">
    <source>
        <dbReference type="EMBL" id="APG63636.1"/>
    </source>
</evidence>
<proteinExistence type="predicted"/>
<dbReference type="Gene3D" id="1.10.8.930">
    <property type="entry name" value="Protein of unknown function DUF1465"/>
    <property type="match status" value="1"/>
</dbReference>
<reference evidence="1 2" key="1">
    <citation type="submission" date="2016-11" db="EMBL/GenBank/DDBJ databases">
        <title>Sphingorhabdus sp. LPB0140, isolated from marine environment.</title>
        <authorList>
            <person name="Kim E."/>
            <person name="Yi H."/>
        </authorList>
    </citation>
    <scope>NUCLEOTIDE SEQUENCE [LARGE SCALE GENOMIC DNA]</scope>
    <source>
        <strain evidence="1 2">LPB0140</strain>
    </source>
</reference>
<name>A0A1L3JET3_9SPHN</name>
<dbReference type="STRING" id="1913578.LPB140_05960"/>
<gene>
    <name evidence="1" type="ORF">LPB140_05960</name>
</gene>
<protein>
    <recommendedName>
        <fullName evidence="3">DUF1465 family protein</fullName>
    </recommendedName>
</protein>
<evidence type="ECO:0000313" key="2">
    <source>
        <dbReference type="Proteomes" id="UP000242561"/>
    </source>
</evidence>
<dbReference type="InterPro" id="IPR010848">
    <property type="entry name" value="DUF1465"/>
</dbReference>
<dbReference type="EMBL" id="CP018154">
    <property type="protein sequence ID" value="APG63636.1"/>
    <property type="molecule type" value="Genomic_DNA"/>
</dbReference>
<evidence type="ECO:0008006" key="3">
    <source>
        <dbReference type="Google" id="ProtNLM"/>
    </source>
</evidence>
<organism evidence="1 2">
    <name type="scientific">Sphingorhabdus lutea</name>
    <dbReference type="NCBI Taxonomy" id="1913578"/>
    <lineage>
        <taxon>Bacteria</taxon>
        <taxon>Pseudomonadati</taxon>
        <taxon>Pseudomonadota</taxon>
        <taxon>Alphaproteobacteria</taxon>
        <taxon>Sphingomonadales</taxon>
        <taxon>Sphingomonadaceae</taxon>
        <taxon>Sphingorhabdus</taxon>
    </lineage>
</organism>
<dbReference type="Proteomes" id="UP000242561">
    <property type="component" value="Chromosome"/>
</dbReference>
<dbReference type="Pfam" id="PF07323">
    <property type="entry name" value="DUF1465"/>
    <property type="match status" value="1"/>
</dbReference>
<keyword evidence="2" id="KW-1185">Reference proteome</keyword>